<keyword evidence="6" id="KW-1185">Reference proteome</keyword>
<dbReference type="InterPro" id="IPR045820">
    <property type="entry name" value="CLEC16A/TT9_C"/>
</dbReference>
<name>A0A1A6GS70_NEOLE</name>
<dbReference type="GO" id="GO:0005794">
    <property type="term" value="C:Golgi apparatus"/>
    <property type="evidence" value="ECO:0007669"/>
    <property type="project" value="TreeGrafter"/>
</dbReference>
<comment type="similarity">
    <text evidence="1">Belongs to the CLEC16A/gop-1 family.</text>
</comment>
<accession>A0A1A6GS70</accession>
<reference evidence="5 6" key="1">
    <citation type="submission" date="2016-06" db="EMBL/GenBank/DDBJ databases">
        <title>The Draft Genome Sequence and Annotation of the Desert Woodrat Neotoma lepida.</title>
        <authorList>
            <person name="Campbell M."/>
            <person name="Oakeson K.F."/>
            <person name="Yandell M."/>
            <person name="Halpert J.R."/>
            <person name="Dearing D."/>
        </authorList>
    </citation>
    <scope>NUCLEOTIDE SEQUENCE [LARGE SCALE GENOMIC DNA]</scope>
    <source>
        <strain evidence="5">417</strain>
        <tissue evidence="5">Liver</tissue>
    </source>
</reference>
<dbReference type="PANTHER" id="PTHR21481">
    <property type="entry name" value="PROTEIN CLEC16A"/>
    <property type="match status" value="1"/>
</dbReference>
<keyword evidence="2" id="KW-0072">Autophagy</keyword>
<feature type="domain" description="CLEC16A/TT9 C-terminal" evidence="4">
    <location>
        <begin position="79"/>
        <end position="153"/>
    </location>
</feature>
<dbReference type="EMBL" id="LZPO01075815">
    <property type="protein sequence ID" value="OBS69026.1"/>
    <property type="molecule type" value="Genomic_DNA"/>
</dbReference>
<feature type="non-terminal residue" evidence="5">
    <location>
        <position position="1"/>
    </location>
</feature>
<comment type="caution">
    <text evidence="5">The sequence shown here is derived from an EMBL/GenBank/DDBJ whole genome shotgun (WGS) entry which is preliminary data.</text>
</comment>
<dbReference type="PANTHER" id="PTHR21481:SF0">
    <property type="entry name" value="PROTEIN CLEC16A"/>
    <property type="match status" value="1"/>
</dbReference>
<dbReference type="GO" id="GO:0006914">
    <property type="term" value="P:autophagy"/>
    <property type="evidence" value="ECO:0007669"/>
    <property type="project" value="UniProtKB-KW"/>
</dbReference>
<dbReference type="InterPro" id="IPR019155">
    <property type="entry name" value="CLEC16A/TT9_N"/>
</dbReference>
<feature type="non-terminal residue" evidence="5">
    <location>
        <position position="153"/>
    </location>
</feature>
<evidence type="ECO:0000259" key="4">
    <source>
        <dbReference type="Pfam" id="PF19439"/>
    </source>
</evidence>
<gene>
    <name evidence="5" type="ORF">A6R68_02433</name>
</gene>
<dbReference type="GO" id="GO:0005770">
    <property type="term" value="C:late endosome"/>
    <property type="evidence" value="ECO:0007669"/>
    <property type="project" value="TreeGrafter"/>
</dbReference>
<dbReference type="Pfam" id="PF09758">
    <property type="entry name" value="FPL"/>
    <property type="match status" value="1"/>
</dbReference>
<evidence type="ECO:0000256" key="2">
    <source>
        <dbReference type="ARBA" id="ARBA00023006"/>
    </source>
</evidence>
<sequence length="153" mass="17852">HTNDFALYTEAIKFFNHPESMVRIAVRTITLNVYKVDNQAMLHYIRDKTAVPYFSNLVWFIGSHVIELDNCVQTDEEHRNRGKLSDLVAEHLDHLHYLNDILIINCEFLNDVLTDHLLNRLFLPLYVYSLENPDKGGERPKISLPVSLYLLSQ</sequence>
<dbReference type="GO" id="GO:0016197">
    <property type="term" value="P:endosomal transport"/>
    <property type="evidence" value="ECO:0007669"/>
    <property type="project" value="TreeGrafter"/>
</dbReference>
<evidence type="ECO:0000313" key="5">
    <source>
        <dbReference type="EMBL" id="OBS69026.1"/>
    </source>
</evidence>
<dbReference type="AlphaFoldDB" id="A0A1A6GS70"/>
<dbReference type="STRING" id="56216.A0A1A6GS70"/>
<dbReference type="Pfam" id="PF19439">
    <property type="entry name" value="CLEC16A_C"/>
    <property type="match status" value="1"/>
</dbReference>
<dbReference type="Proteomes" id="UP000092124">
    <property type="component" value="Unassembled WGS sequence"/>
</dbReference>
<dbReference type="OrthoDB" id="294052at2759"/>
<evidence type="ECO:0000259" key="3">
    <source>
        <dbReference type="Pfam" id="PF09758"/>
    </source>
</evidence>
<protein>
    <submittedName>
        <fullName evidence="5">Uncharacterized protein</fullName>
    </submittedName>
</protein>
<organism evidence="5 6">
    <name type="scientific">Neotoma lepida</name>
    <name type="common">Desert woodrat</name>
    <dbReference type="NCBI Taxonomy" id="56216"/>
    <lineage>
        <taxon>Eukaryota</taxon>
        <taxon>Metazoa</taxon>
        <taxon>Chordata</taxon>
        <taxon>Craniata</taxon>
        <taxon>Vertebrata</taxon>
        <taxon>Euteleostomi</taxon>
        <taxon>Mammalia</taxon>
        <taxon>Eutheria</taxon>
        <taxon>Euarchontoglires</taxon>
        <taxon>Glires</taxon>
        <taxon>Rodentia</taxon>
        <taxon>Myomorpha</taxon>
        <taxon>Muroidea</taxon>
        <taxon>Cricetidae</taxon>
        <taxon>Neotominae</taxon>
        <taxon>Neotoma</taxon>
    </lineage>
</organism>
<dbReference type="GO" id="GO:0007034">
    <property type="term" value="P:vacuolar transport"/>
    <property type="evidence" value="ECO:0007669"/>
    <property type="project" value="TreeGrafter"/>
</dbReference>
<feature type="domain" description="FPL" evidence="3">
    <location>
        <begin position="2"/>
        <end position="34"/>
    </location>
</feature>
<dbReference type="InterPro" id="IPR039272">
    <property type="entry name" value="CLEC16A/TT9"/>
</dbReference>
<evidence type="ECO:0000256" key="1">
    <source>
        <dbReference type="ARBA" id="ARBA00006441"/>
    </source>
</evidence>
<dbReference type="GO" id="GO:1901096">
    <property type="term" value="P:regulation of autophagosome maturation"/>
    <property type="evidence" value="ECO:0007669"/>
    <property type="project" value="TreeGrafter"/>
</dbReference>
<proteinExistence type="inferred from homology"/>
<evidence type="ECO:0000313" key="6">
    <source>
        <dbReference type="Proteomes" id="UP000092124"/>
    </source>
</evidence>